<accession>A0A7W9SM10</accession>
<reference evidence="1 2" key="1">
    <citation type="submission" date="2020-08" db="EMBL/GenBank/DDBJ databases">
        <title>Genomic Encyclopedia of Type Strains, Phase IV (KMG-IV): sequencing the most valuable type-strain genomes for metagenomic binning, comparative biology and taxonomic classification.</title>
        <authorList>
            <person name="Goeker M."/>
        </authorList>
    </citation>
    <scope>NUCLEOTIDE SEQUENCE [LARGE SCALE GENOMIC DNA]</scope>
    <source>
        <strain evidence="1 2">DSM 23562</strain>
    </source>
</reference>
<protein>
    <submittedName>
        <fullName evidence="1">Uncharacterized protein</fullName>
    </submittedName>
</protein>
<dbReference type="AlphaFoldDB" id="A0A7W9SM10"/>
<keyword evidence="2" id="KW-1185">Reference proteome</keyword>
<evidence type="ECO:0000313" key="2">
    <source>
        <dbReference type="Proteomes" id="UP000520814"/>
    </source>
</evidence>
<evidence type="ECO:0000313" key="1">
    <source>
        <dbReference type="EMBL" id="MBB6048820.1"/>
    </source>
</evidence>
<dbReference type="Proteomes" id="UP000520814">
    <property type="component" value="Unassembled WGS sequence"/>
</dbReference>
<organism evidence="1 2">
    <name type="scientific">Armatimonas rosea</name>
    <dbReference type="NCBI Taxonomy" id="685828"/>
    <lineage>
        <taxon>Bacteria</taxon>
        <taxon>Bacillati</taxon>
        <taxon>Armatimonadota</taxon>
        <taxon>Armatimonadia</taxon>
        <taxon>Armatimonadales</taxon>
        <taxon>Armatimonadaceae</taxon>
        <taxon>Armatimonas</taxon>
    </lineage>
</organism>
<dbReference type="EMBL" id="JACHGW010000001">
    <property type="protein sequence ID" value="MBB6048820.1"/>
    <property type="molecule type" value="Genomic_DNA"/>
</dbReference>
<comment type="caution">
    <text evidence="1">The sequence shown here is derived from an EMBL/GenBank/DDBJ whole genome shotgun (WGS) entry which is preliminary data.</text>
</comment>
<name>A0A7W9SM10_ARMRO</name>
<sequence length="343" mass="36092">MRRVFFLLVLCLTSVVRAWALPSYALRYKVSCATCHTVAPSLNSFGQAFQANYFRWPTGQEPEKATGLEALPVSVIATGSQDSGQKFSTATKLRAFQLNLSDAGYFIAAAPAATPEARQGSLKGAYVALPTGRKGLAVVAGQSSPLMYQYDPVNALTAALPGALTGSVRGFSPVDFMPTVRADYFSGRGGATPDGTYLSVGVPFGGALGLQKGARVRESNGVYAHAFQRQGATSTGLFGYARGSASLLSALGTYQVNPRSRVLLIGTTGNAPGERVRSASLEAEHLALPGLAVTGRLEWGDFAPYPVVALNYSPPSLGAVRLSLETAAQHGQRRLSLATRLQL</sequence>
<gene>
    <name evidence="1" type="ORF">HNQ39_000582</name>
</gene>
<proteinExistence type="predicted"/>
<dbReference type="RefSeq" id="WP_184192445.1">
    <property type="nucleotide sequence ID" value="NZ_JACHGW010000001.1"/>
</dbReference>